<dbReference type="OrthoDB" id="4161196at2759"/>
<name>A0A6A6D6R0_9PEZI</name>
<organism evidence="1 2">
    <name type="scientific">Zopfia rhizophila CBS 207.26</name>
    <dbReference type="NCBI Taxonomy" id="1314779"/>
    <lineage>
        <taxon>Eukaryota</taxon>
        <taxon>Fungi</taxon>
        <taxon>Dikarya</taxon>
        <taxon>Ascomycota</taxon>
        <taxon>Pezizomycotina</taxon>
        <taxon>Dothideomycetes</taxon>
        <taxon>Dothideomycetes incertae sedis</taxon>
        <taxon>Zopfiaceae</taxon>
        <taxon>Zopfia</taxon>
    </lineage>
</organism>
<gene>
    <name evidence="1" type="ORF">K469DRAFT_725092</name>
</gene>
<keyword evidence="2" id="KW-1185">Reference proteome</keyword>
<protein>
    <submittedName>
        <fullName evidence="1">Uncharacterized protein</fullName>
    </submittedName>
</protein>
<dbReference type="PANTHER" id="PTHR33112:SF16">
    <property type="entry name" value="HETEROKARYON INCOMPATIBILITY DOMAIN-CONTAINING PROTEIN"/>
    <property type="match status" value="1"/>
</dbReference>
<evidence type="ECO:0000313" key="1">
    <source>
        <dbReference type="EMBL" id="KAF2174745.1"/>
    </source>
</evidence>
<reference evidence="1" key="1">
    <citation type="journal article" date="2020" name="Stud. Mycol.">
        <title>101 Dothideomycetes genomes: a test case for predicting lifestyles and emergence of pathogens.</title>
        <authorList>
            <person name="Haridas S."/>
            <person name="Albert R."/>
            <person name="Binder M."/>
            <person name="Bloem J."/>
            <person name="Labutti K."/>
            <person name="Salamov A."/>
            <person name="Andreopoulos B."/>
            <person name="Baker S."/>
            <person name="Barry K."/>
            <person name="Bills G."/>
            <person name="Bluhm B."/>
            <person name="Cannon C."/>
            <person name="Castanera R."/>
            <person name="Culley D."/>
            <person name="Daum C."/>
            <person name="Ezra D."/>
            <person name="Gonzalez J."/>
            <person name="Henrissat B."/>
            <person name="Kuo A."/>
            <person name="Liang C."/>
            <person name="Lipzen A."/>
            <person name="Lutzoni F."/>
            <person name="Magnuson J."/>
            <person name="Mondo S."/>
            <person name="Nolan M."/>
            <person name="Ohm R."/>
            <person name="Pangilinan J."/>
            <person name="Park H.-J."/>
            <person name="Ramirez L."/>
            <person name="Alfaro M."/>
            <person name="Sun H."/>
            <person name="Tritt A."/>
            <person name="Yoshinaga Y."/>
            <person name="Zwiers L.-H."/>
            <person name="Turgeon B."/>
            <person name="Goodwin S."/>
            <person name="Spatafora J."/>
            <person name="Crous P."/>
            <person name="Grigoriev I."/>
        </authorList>
    </citation>
    <scope>NUCLEOTIDE SEQUENCE</scope>
    <source>
        <strain evidence="1">CBS 207.26</strain>
    </source>
</reference>
<evidence type="ECO:0000313" key="2">
    <source>
        <dbReference type="Proteomes" id="UP000800200"/>
    </source>
</evidence>
<proteinExistence type="predicted"/>
<dbReference type="PANTHER" id="PTHR33112">
    <property type="entry name" value="DOMAIN PROTEIN, PUTATIVE-RELATED"/>
    <property type="match status" value="1"/>
</dbReference>
<accession>A0A6A6D6R0</accession>
<sequence length="429" mass="50438">MTTNGDIFASLYKKLSRNQRTESSLYFVLLREWLQECDESHYCKRSAQFWPTRVIFVGDFGSPVLNLWEMKCEQYKPSNRDGYIALSHCWGRPEREDQKGFCTNSENYRHRLDRFSEDDLPKTFKKLLKLHDEEDSDWNNEAGPMVQVFGSAYCIITTSSTRNWKEGFLERESTPRFRYHCDNKIDIGEFKADVDAGLLNGRAWVLQERVLSRRTIHLLKITYIGSVVMVPRRKEYFLLDPEFPERLSSSGYHSTITFIQFLFEKYAQSGLSKKSDREIAISGLVKRMETVFKNEYRHGIFADCLSRLLLWRRVPVHTNLQFNNDQGGLLLVQVWTFRNCRTERQMSPPVILDTDLKDVGFCWFDRTTNIHFQHCVVIGMRKDTEEDAEKAYYILLVRKASLENQYERVVLGKIKARCVSKEYCKGELS</sequence>
<dbReference type="Proteomes" id="UP000800200">
    <property type="component" value="Unassembled WGS sequence"/>
</dbReference>
<dbReference type="EMBL" id="ML994778">
    <property type="protein sequence ID" value="KAF2174745.1"/>
    <property type="molecule type" value="Genomic_DNA"/>
</dbReference>
<dbReference type="AlphaFoldDB" id="A0A6A6D6R0"/>